<evidence type="ECO:0000313" key="1">
    <source>
        <dbReference type="EMBL" id="HIH08764.1"/>
    </source>
</evidence>
<dbReference type="EMBL" id="JAGVWF010000032">
    <property type="protein sequence ID" value="MBS3059252.1"/>
    <property type="molecule type" value="Genomic_DNA"/>
</dbReference>
<comment type="caution">
    <text evidence="1">The sequence shown here is derived from an EMBL/GenBank/DDBJ whole genome shotgun (WGS) entry which is preliminary data.</text>
</comment>
<name>A0A7J4IVF7_9ARCH</name>
<dbReference type="Proteomes" id="UP000577419">
    <property type="component" value="Unassembled WGS sequence"/>
</dbReference>
<dbReference type="AlphaFoldDB" id="A0A7J4IVF7"/>
<dbReference type="InterPro" id="IPR036390">
    <property type="entry name" value="WH_DNA-bd_sf"/>
</dbReference>
<dbReference type="Gene3D" id="1.10.10.10">
    <property type="entry name" value="Winged helix-like DNA-binding domain superfamily/Winged helix DNA-binding domain"/>
    <property type="match status" value="1"/>
</dbReference>
<protein>
    <recommendedName>
        <fullName evidence="4">MarR family transcriptional regulator</fullName>
    </recommendedName>
</protein>
<evidence type="ECO:0008006" key="4">
    <source>
        <dbReference type="Google" id="ProtNLM"/>
    </source>
</evidence>
<accession>A0A7J4IVF7</accession>
<organism evidence="1 3">
    <name type="scientific">Candidatus Iainarchaeum sp</name>
    <dbReference type="NCBI Taxonomy" id="3101447"/>
    <lineage>
        <taxon>Archaea</taxon>
        <taxon>Candidatus Iainarchaeota</taxon>
        <taxon>Candidatus Iainarchaeia</taxon>
        <taxon>Candidatus Iainarchaeales</taxon>
        <taxon>Candidatus Iainarchaeaceae</taxon>
        <taxon>Candidatus Iainarchaeum</taxon>
    </lineage>
</organism>
<sequence>MKTIQLSLAAEKELAKQPKWTLMLYLQEKGELSVYEIAKELNWSTGKAHSTAKSLIASKAVKTRTIIKNGRAVKLVKLAD</sequence>
<evidence type="ECO:0000313" key="2">
    <source>
        <dbReference type="EMBL" id="MBS3059252.1"/>
    </source>
</evidence>
<reference evidence="2" key="3">
    <citation type="submission" date="2021-05" db="EMBL/GenBank/DDBJ databases">
        <title>Protein family content uncovers lineage relationships and bacterial pathway maintenance mechanisms in DPANN archaea.</title>
        <authorList>
            <person name="Castelle C.J."/>
            <person name="Meheust R."/>
            <person name="Jaffe A.L."/>
            <person name="Seitz K."/>
            <person name="Gong X."/>
            <person name="Baker B.J."/>
            <person name="Banfield J.F."/>
        </authorList>
    </citation>
    <scope>NUCLEOTIDE SEQUENCE</scope>
    <source>
        <strain evidence="2">RIFCSPHIGHO2_01_FULL_GW2011_AR10_43_9</strain>
    </source>
</reference>
<gene>
    <name evidence="1" type="ORF">HA237_05355</name>
    <name evidence="2" type="ORF">J4224_02390</name>
</gene>
<dbReference type="SUPFAM" id="SSF46785">
    <property type="entry name" value="Winged helix' DNA-binding domain"/>
    <property type="match status" value="1"/>
</dbReference>
<reference evidence="3" key="1">
    <citation type="journal article" date="2020" name="bioRxiv">
        <title>A rank-normalized archaeal taxonomy based on genome phylogeny resolves widespread incomplete and uneven classifications.</title>
        <authorList>
            <person name="Rinke C."/>
            <person name="Chuvochina M."/>
            <person name="Mussig A.J."/>
            <person name="Chaumeil P.-A."/>
            <person name="Waite D.W."/>
            <person name="Whitman W.B."/>
            <person name="Parks D.H."/>
            <person name="Hugenholtz P."/>
        </authorList>
    </citation>
    <scope>NUCLEOTIDE SEQUENCE [LARGE SCALE GENOMIC DNA]</scope>
</reference>
<dbReference type="EMBL" id="DUFG01000026">
    <property type="protein sequence ID" value="HIH08764.1"/>
    <property type="molecule type" value="Genomic_DNA"/>
</dbReference>
<reference evidence="2" key="2">
    <citation type="submission" date="2021-03" db="EMBL/GenBank/DDBJ databases">
        <authorList>
            <person name="Jaffe A."/>
        </authorList>
    </citation>
    <scope>NUCLEOTIDE SEQUENCE</scope>
    <source>
        <strain evidence="2">RIFCSPHIGHO2_01_FULL_GW2011_AR10_43_9</strain>
    </source>
</reference>
<evidence type="ECO:0000313" key="3">
    <source>
        <dbReference type="Proteomes" id="UP000577419"/>
    </source>
</evidence>
<proteinExistence type="predicted"/>
<dbReference type="InterPro" id="IPR036388">
    <property type="entry name" value="WH-like_DNA-bd_sf"/>
</dbReference>
<dbReference type="Proteomes" id="UP000683213">
    <property type="component" value="Unassembled WGS sequence"/>
</dbReference>